<dbReference type="EMBL" id="UYRT01092351">
    <property type="protein sequence ID" value="VDN38015.1"/>
    <property type="molecule type" value="Genomic_DNA"/>
</dbReference>
<reference evidence="3" key="1">
    <citation type="submission" date="2016-06" db="UniProtKB">
        <authorList>
            <consortium name="WormBaseParasite"/>
        </authorList>
    </citation>
    <scope>IDENTIFICATION</scope>
</reference>
<sequence length="86" mass="10190">MSAGTRRATALTKARLKKYLEELKNFSLDLPPSTEDEEAFYEELQNLKMNDRDIRRVVENIERILRQLKSLGEPMDQPYLEMMIEQ</sequence>
<name>A0A183EK37_9BILA</name>
<dbReference type="AlphaFoldDB" id="A0A183EK37"/>
<dbReference type="WBParaSite" id="GPUH_0002135401-mRNA-1">
    <property type="protein sequence ID" value="GPUH_0002135401-mRNA-1"/>
    <property type="gene ID" value="GPUH_0002135401"/>
</dbReference>
<organism evidence="3">
    <name type="scientific">Gongylonema pulchrum</name>
    <dbReference type="NCBI Taxonomy" id="637853"/>
    <lineage>
        <taxon>Eukaryota</taxon>
        <taxon>Metazoa</taxon>
        <taxon>Ecdysozoa</taxon>
        <taxon>Nematoda</taxon>
        <taxon>Chromadorea</taxon>
        <taxon>Rhabditida</taxon>
        <taxon>Spirurina</taxon>
        <taxon>Spiruromorpha</taxon>
        <taxon>Spiruroidea</taxon>
        <taxon>Gongylonematidae</taxon>
        <taxon>Gongylonema</taxon>
    </lineage>
</organism>
<dbReference type="OrthoDB" id="7444419at2759"/>
<protein>
    <submittedName>
        <fullName evidence="3">Not3 domain-containing protein</fullName>
    </submittedName>
</protein>
<evidence type="ECO:0000313" key="2">
    <source>
        <dbReference type="Proteomes" id="UP000271098"/>
    </source>
</evidence>
<proteinExistence type="predicted"/>
<dbReference type="Proteomes" id="UP000271098">
    <property type="component" value="Unassembled WGS sequence"/>
</dbReference>
<gene>
    <name evidence="1" type="ORF">GPUH_LOCUS21328</name>
</gene>
<keyword evidence="2" id="KW-1185">Reference proteome</keyword>
<evidence type="ECO:0000313" key="1">
    <source>
        <dbReference type="EMBL" id="VDN38015.1"/>
    </source>
</evidence>
<reference evidence="1 2" key="2">
    <citation type="submission" date="2018-11" db="EMBL/GenBank/DDBJ databases">
        <authorList>
            <consortium name="Pathogen Informatics"/>
        </authorList>
    </citation>
    <scope>NUCLEOTIDE SEQUENCE [LARGE SCALE GENOMIC DNA]</scope>
</reference>
<accession>A0A183EK37</accession>
<evidence type="ECO:0000313" key="3">
    <source>
        <dbReference type="WBParaSite" id="GPUH_0002135401-mRNA-1"/>
    </source>
</evidence>